<evidence type="ECO:0000256" key="1">
    <source>
        <dbReference type="SAM" id="Phobius"/>
    </source>
</evidence>
<keyword evidence="1" id="KW-0812">Transmembrane</keyword>
<name>A0A6M3LPR2_9ZZZZ</name>
<sequence>MVKFSEKMKWYFTFTLLILTIAWAVFARYLLPNSETDIITGALISWNALVIQYYFRKKTPETTEPK</sequence>
<evidence type="ECO:0000313" key="2">
    <source>
        <dbReference type="EMBL" id="QJA96179.1"/>
    </source>
</evidence>
<feature type="transmembrane region" description="Helical" evidence="1">
    <location>
        <begin position="12"/>
        <end position="31"/>
    </location>
</feature>
<protein>
    <submittedName>
        <fullName evidence="2">Uncharacterized protein</fullName>
    </submittedName>
</protein>
<accession>A0A6M3LPR2</accession>
<reference evidence="2" key="1">
    <citation type="submission" date="2020-03" db="EMBL/GenBank/DDBJ databases">
        <title>The deep terrestrial virosphere.</title>
        <authorList>
            <person name="Holmfeldt K."/>
            <person name="Nilsson E."/>
            <person name="Simone D."/>
            <person name="Lopez-Fernandez M."/>
            <person name="Wu X."/>
            <person name="de Brujin I."/>
            <person name="Lundin D."/>
            <person name="Andersson A."/>
            <person name="Bertilsson S."/>
            <person name="Dopson M."/>
        </authorList>
    </citation>
    <scope>NUCLEOTIDE SEQUENCE</scope>
    <source>
        <strain evidence="2">MM415B04904</strain>
    </source>
</reference>
<gene>
    <name evidence="2" type="ORF">MM415B04904_0004</name>
</gene>
<dbReference type="AlphaFoldDB" id="A0A6M3LPR2"/>
<proteinExistence type="predicted"/>
<organism evidence="2">
    <name type="scientific">viral metagenome</name>
    <dbReference type="NCBI Taxonomy" id="1070528"/>
    <lineage>
        <taxon>unclassified sequences</taxon>
        <taxon>metagenomes</taxon>
        <taxon>organismal metagenomes</taxon>
    </lineage>
</organism>
<keyword evidence="1" id="KW-0472">Membrane</keyword>
<dbReference type="EMBL" id="MT143377">
    <property type="protein sequence ID" value="QJA96179.1"/>
    <property type="molecule type" value="Genomic_DNA"/>
</dbReference>
<keyword evidence="1" id="KW-1133">Transmembrane helix</keyword>